<dbReference type="InterPro" id="IPR036736">
    <property type="entry name" value="ACP-like_sf"/>
</dbReference>
<dbReference type="Gene3D" id="1.10.1200.10">
    <property type="entry name" value="ACP-like"/>
    <property type="match status" value="1"/>
</dbReference>
<dbReference type="GeneID" id="33560318"/>
<accession>A0A1Y1UBF8</accession>
<dbReference type="InterPro" id="IPR000873">
    <property type="entry name" value="AMP-dep_synth/lig_dom"/>
</dbReference>
<dbReference type="OrthoDB" id="429813at2759"/>
<sequence>MPVPTFYAQSLTELIALRAESQPNDPAVFTGAAEFGEKLLSLTYSDLSKAVDRLAHHYADPALNLLPAVPEGQIPPERVVAVLTSTAIDESLLEIALAKIGLCGLLLSVNNSTAAVAHLCKQTNSNHLIYGTRFESVAREAQSMLKDEGYELQLIPETRYPIWGPGGVSESSINPYTPRLQPSQEVKRTAVILHSSGSTGFPKPVFITHYGLIANLASSIPQPGFSALPLFHGFGHFSIFRCIYHGKSFTLMPPHLPLTSANICRIIKAAPDPPRQHFAVPYVLKLLAETEEGVQTLASFDHVSFAGAAVPDDLGDRLVAAGVPLVSCYGTTETGQLFTSRRDYKNDKAWNWLRASGLITNYLELSAQGEDTFEVIVRDGFPAKILSNRDDGAYCTKDLFLRHPEHHDWFKYIGRLDDTLTQTLGEKTNPVPIELAIRGNSPLIQECIVFGDGRPQVGCLLHPSEAGAELSKDPAAFIKAVWPVIEDANSRAPSHSRILPEMVAVLPYGTDIPVATKMSILRPACYKKFANLIDSIYELYEKGSGSQPKKVITDSGEMESFLTETIQSTFGGRNVGTLDRDTDLFGFGVDSLQATKVRNLIGRSLDLSGATLGQNVVYEHPSIRQLGQYLLNIGNTGSSTSSSTAAHQRMEQMVEDWSRKVVSRSEPRKSTTGQVIVLTGATGSLGAHILTRLIRLPNVSQIICLSRATSHEESLRRVNDSLLLRLCNPSSEARAKIRSFAADVNAPQLGLSSAEYESIRSSCTAVIHNAWPVNFVLSLESFDQHIGGAVNLLNLAQTSDHASTFLFSSSVATRQGRPEPIIKEEFGDSPETAAPMGYGRSKWAVEKICERAAVEKQASTVIFRIGQLAGDSINGVWNETEAWPLMFKSVHQVHSLPLLEERPSWLPVDQAGTAISDIATAITSEPKAKIYHILNPHLARWNDILDGLRQGGLEFDSVDRKEWVSRLAASDSDLDRNPTYKLLSFYQGRIGGEAERREIDFKVDEASSVSDTMRNLKAIDSDVVALWTKHWKRTGFL</sequence>
<dbReference type="Pfam" id="PF07993">
    <property type="entry name" value="NAD_binding_4"/>
    <property type="match status" value="1"/>
</dbReference>
<dbReference type="Gene3D" id="3.40.50.12780">
    <property type="entry name" value="N-terminal domain of ligase-like"/>
    <property type="match status" value="1"/>
</dbReference>
<dbReference type="Pfam" id="PF00501">
    <property type="entry name" value="AMP-binding"/>
    <property type="match status" value="1"/>
</dbReference>
<dbReference type="InterPro" id="IPR036291">
    <property type="entry name" value="NAD(P)-bd_dom_sf"/>
</dbReference>
<dbReference type="Gene3D" id="3.40.50.720">
    <property type="entry name" value="NAD(P)-binding Rossmann-like Domain"/>
    <property type="match status" value="1"/>
</dbReference>
<evidence type="ECO:0000256" key="2">
    <source>
        <dbReference type="ARBA" id="ARBA00022553"/>
    </source>
</evidence>
<dbReference type="STRING" id="4999.A0A1Y1UBF8"/>
<dbReference type="InParanoid" id="A0A1Y1UBF8"/>
<dbReference type="Pfam" id="PF23562">
    <property type="entry name" value="AMP-binding_C_3"/>
    <property type="match status" value="1"/>
</dbReference>
<dbReference type="GO" id="GO:0031177">
    <property type="term" value="F:phosphopantetheine binding"/>
    <property type="evidence" value="ECO:0007669"/>
    <property type="project" value="InterPro"/>
</dbReference>
<dbReference type="PROSITE" id="PS00455">
    <property type="entry name" value="AMP_BINDING"/>
    <property type="match status" value="1"/>
</dbReference>
<evidence type="ECO:0000313" key="4">
    <source>
        <dbReference type="EMBL" id="ORX35380.1"/>
    </source>
</evidence>
<dbReference type="InterPro" id="IPR006162">
    <property type="entry name" value="Ppantetheine_attach_site"/>
</dbReference>
<dbReference type="PANTHER" id="PTHR43439">
    <property type="entry name" value="PHENYLACETATE-COENZYME A LIGASE"/>
    <property type="match status" value="1"/>
</dbReference>
<dbReference type="InterPro" id="IPR013120">
    <property type="entry name" value="FAR_NAD-bd"/>
</dbReference>
<keyword evidence="1" id="KW-0596">Phosphopantetheine</keyword>
<evidence type="ECO:0000313" key="5">
    <source>
        <dbReference type="Proteomes" id="UP000193218"/>
    </source>
</evidence>
<gene>
    <name evidence="4" type="ORF">BD324DRAFT_652512</name>
</gene>
<dbReference type="InterPro" id="IPR051414">
    <property type="entry name" value="Adenylate-forming_Reductase"/>
</dbReference>
<dbReference type="Proteomes" id="UP000193218">
    <property type="component" value="Unassembled WGS sequence"/>
</dbReference>
<dbReference type="RefSeq" id="XP_021869570.1">
    <property type="nucleotide sequence ID" value="XM_022018509.1"/>
</dbReference>
<dbReference type="SUPFAM" id="SSF47336">
    <property type="entry name" value="ACP-like"/>
    <property type="match status" value="1"/>
</dbReference>
<keyword evidence="2" id="KW-0597">Phosphoprotein</keyword>
<evidence type="ECO:0000259" key="3">
    <source>
        <dbReference type="PROSITE" id="PS50075"/>
    </source>
</evidence>
<dbReference type="PANTHER" id="PTHR43439:SF2">
    <property type="entry name" value="ENZYME, PUTATIVE (JCVI)-RELATED"/>
    <property type="match status" value="1"/>
</dbReference>
<feature type="domain" description="Carrier" evidence="3">
    <location>
        <begin position="553"/>
        <end position="634"/>
    </location>
</feature>
<dbReference type="SUPFAM" id="SSF56801">
    <property type="entry name" value="Acetyl-CoA synthetase-like"/>
    <property type="match status" value="1"/>
</dbReference>
<dbReference type="Pfam" id="PF00550">
    <property type="entry name" value="PP-binding"/>
    <property type="match status" value="1"/>
</dbReference>
<dbReference type="SUPFAM" id="SSF51735">
    <property type="entry name" value="NAD(P)-binding Rossmann-fold domains"/>
    <property type="match status" value="1"/>
</dbReference>
<reference evidence="4 5" key="1">
    <citation type="submission" date="2017-03" db="EMBL/GenBank/DDBJ databases">
        <title>Widespread Adenine N6-methylation of Active Genes in Fungi.</title>
        <authorList>
            <consortium name="DOE Joint Genome Institute"/>
            <person name="Mondo S.J."/>
            <person name="Dannebaum R.O."/>
            <person name="Kuo R.C."/>
            <person name="Louie K.B."/>
            <person name="Bewick A.J."/>
            <person name="Labutti K."/>
            <person name="Haridas S."/>
            <person name="Kuo A."/>
            <person name="Salamov A."/>
            <person name="Ahrendt S.R."/>
            <person name="Lau R."/>
            <person name="Bowen B.P."/>
            <person name="Lipzen A."/>
            <person name="Sullivan W."/>
            <person name="Andreopoulos W.B."/>
            <person name="Clum A."/>
            <person name="Lindquist E."/>
            <person name="Daum C."/>
            <person name="Northen T.R."/>
            <person name="Ramamoorthy G."/>
            <person name="Schmitz R.J."/>
            <person name="Gryganskyi A."/>
            <person name="Culley D."/>
            <person name="Magnuson J."/>
            <person name="James T.Y."/>
            <person name="O'Malley M.A."/>
            <person name="Stajich J.E."/>
            <person name="Spatafora J.W."/>
            <person name="Visel A."/>
            <person name="Grigoriev I.V."/>
        </authorList>
    </citation>
    <scope>NUCLEOTIDE SEQUENCE [LARGE SCALE GENOMIC DNA]</scope>
    <source>
        <strain evidence="4 5">NRRL Y-17943</strain>
    </source>
</reference>
<comment type="caution">
    <text evidence="4">The sequence shown here is derived from an EMBL/GenBank/DDBJ whole genome shotgun (WGS) entry which is preliminary data.</text>
</comment>
<dbReference type="InterPro" id="IPR020806">
    <property type="entry name" value="PKS_PP-bd"/>
</dbReference>
<dbReference type="InterPro" id="IPR020845">
    <property type="entry name" value="AMP-binding_CS"/>
</dbReference>
<protein>
    <submittedName>
        <fullName evidence="4">L-aminoadipate-semialdehyde dehydrogenase</fullName>
    </submittedName>
</protein>
<proteinExistence type="predicted"/>
<dbReference type="PROSITE" id="PS00012">
    <property type="entry name" value="PHOSPHOPANTETHEINE"/>
    <property type="match status" value="1"/>
</dbReference>
<dbReference type="InterPro" id="IPR009081">
    <property type="entry name" value="PP-bd_ACP"/>
</dbReference>
<organism evidence="4 5">
    <name type="scientific">Kockovaella imperatae</name>
    <dbReference type="NCBI Taxonomy" id="4999"/>
    <lineage>
        <taxon>Eukaryota</taxon>
        <taxon>Fungi</taxon>
        <taxon>Dikarya</taxon>
        <taxon>Basidiomycota</taxon>
        <taxon>Agaricomycotina</taxon>
        <taxon>Tremellomycetes</taxon>
        <taxon>Tremellales</taxon>
        <taxon>Cuniculitremaceae</taxon>
        <taxon>Kockovaella</taxon>
    </lineage>
</organism>
<dbReference type="AlphaFoldDB" id="A0A1Y1UBF8"/>
<keyword evidence="5" id="KW-1185">Reference proteome</keyword>
<dbReference type="InterPro" id="IPR042099">
    <property type="entry name" value="ANL_N_sf"/>
</dbReference>
<dbReference type="PROSITE" id="PS50075">
    <property type="entry name" value="CARRIER"/>
    <property type="match status" value="1"/>
</dbReference>
<dbReference type="SMART" id="SM00823">
    <property type="entry name" value="PKS_PP"/>
    <property type="match status" value="1"/>
</dbReference>
<dbReference type="EMBL" id="NBSH01000011">
    <property type="protein sequence ID" value="ORX35380.1"/>
    <property type="molecule type" value="Genomic_DNA"/>
</dbReference>
<name>A0A1Y1UBF8_9TREE</name>
<evidence type="ECO:0000256" key="1">
    <source>
        <dbReference type="ARBA" id="ARBA00022450"/>
    </source>
</evidence>